<feature type="transmembrane region" description="Helical" evidence="1">
    <location>
        <begin position="53"/>
        <end position="71"/>
    </location>
</feature>
<dbReference type="NCBIfam" id="NF033565">
    <property type="entry name" value="trans_MerF"/>
    <property type="match status" value="1"/>
</dbReference>
<keyword evidence="1" id="KW-0812">Transmembrane</keyword>
<dbReference type="InterPro" id="IPR021091">
    <property type="entry name" value="Mercury_ion_transport_MerF"/>
</dbReference>
<evidence type="ECO:0000256" key="1">
    <source>
        <dbReference type="SAM" id="Phobius"/>
    </source>
</evidence>
<accession>A0ABN0A6D0</accession>
<dbReference type="EMBL" id="ADNT01000134">
    <property type="protein sequence ID" value="EFG48782.1"/>
    <property type="molecule type" value="Genomic_DNA"/>
</dbReference>
<proteinExistence type="predicted"/>
<keyword evidence="1" id="KW-0472">Membrane</keyword>
<organism evidence="2 3">
    <name type="scientific">Aerococcus viridans (strain ATCC 11563 / DSM 20340 / CCUG 4311 / JCM 20461 / NBRC 12219 / NCTC 8251 / M1)</name>
    <dbReference type="NCBI Taxonomy" id="655812"/>
    <lineage>
        <taxon>Bacteria</taxon>
        <taxon>Bacillati</taxon>
        <taxon>Bacillota</taxon>
        <taxon>Bacilli</taxon>
        <taxon>Lactobacillales</taxon>
        <taxon>Aerococcaceae</taxon>
        <taxon>Aerococcus</taxon>
    </lineage>
</organism>
<dbReference type="Pfam" id="PF11431">
    <property type="entry name" value="Transport_MerF"/>
    <property type="match status" value="1"/>
</dbReference>
<comment type="caution">
    <text evidence="2">The sequence shown here is derived from an EMBL/GenBank/DDBJ whole genome shotgun (WGS) entry which is preliminary data.</text>
</comment>
<gene>
    <name evidence="2" type="ORF">HMPREF0061_1873</name>
</gene>
<protein>
    <recommendedName>
        <fullName evidence="4">Mercury transporter</fullName>
    </recommendedName>
</protein>
<dbReference type="Gene3D" id="1.10.287.910">
    <property type="entry name" value="bacterial mercury transporter, merf"/>
    <property type="match status" value="1"/>
</dbReference>
<reference evidence="2 3" key="1">
    <citation type="submission" date="2010-04" db="EMBL/GenBank/DDBJ databases">
        <authorList>
            <person name="Muzny D."/>
            <person name="Qin X."/>
            <person name="Deng J."/>
            <person name="Jiang H."/>
            <person name="Liu Y."/>
            <person name="Qu J."/>
            <person name="Song X.-Z."/>
            <person name="Zhang L."/>
            <person name="Thornton R."/>
            <person name="Coyle M."/>
            <person name="Francisco L."/>
            <person name="Jackson L."/>
            <person name="Javaid M."/>
            <person name="Korchina V."/>
            <person name="Kovar C."/>
            <person name="Mata R."/>
            <person name="Mathew T."/>
            <person name="Ngo R."/>
            <person name="Nguyen L."/>
            <person name="Nguyen N."/>
            <person name="Okwuonu G."/>
            <person name="Ongeri F."/>
            <person name="Pham C."/>
            <person name="Simmons D."/>
            <person name="Wilczek-Boney K."/>
            <person name="Hale W."/>
            <person name="Jakkamsetti A."/>
            <person name="Pham P."/>
            <person name="Ruth R."/>
            <person name="San Lucas F."/>
            <person name="Warren J."/>
            <person name="Zhang J."/>
            <person name="Zhao Z."/>
            <person name="Zhou C."/>
            <person name="Zhu D."/>
            <person name="Lee S."/>
            <person name="Bess C."/>
            <person name="Blankenburg K."/>
            <person name="Forbes L."/>
            <person name="Fu Q."/>
            <person name="Gubbala S."/>
            <person name="Hirani K."/>
            <person name="Jayaseelan J.C."/>
            <person name="Lara F."/>
            <person name="Munidasa M."/>
            <person name="Palculict T."/>
            <person name="Patil S."/>
            <person name="Pu L.-L."/>
            <person name="Saada N."/>
            <person name="Tang L."/>
            <person name="Weissenberger G."/>
            <person name="Zhu Y."/>
            <person name="Hemphill L."/>
            <person name="Shang Y."/>
            <person name="Youmans B."/>
            <person name="Ayvaz T."/>
            <person name="Ross M."/>
            <person name="Santibanez J."/>
            <person name="Aqrawi P."/>
            <person name="Gross S."/>
            <person name="Joshi V."/>
            <person name="Fowler G."/>
            <person name="Nazareth L."/>
            <person name="Reid J."/>
            <person name="Worley K."/>
            <person name="Petrosino J."/>
            <person name="Highlander S."/>
            <person name="Gibbs R."/>
            <person name="Gibbs R."/>
        </authorList>
    </citation>
    <scope>NUCLEOTIDE SEQUENCE [LARGE SCALE GENOMIC DNA]</scope>
    <source>
        <strain evidence="2 3">ATCC 11563</strain>
    </source>
</reference>
<dbReference type="Proteomes" id="UP000003764">
    <property type="component" value="Unassembled WGS sequence"/>
</dbReference>
<evidence type="ECO:0000313" key="2">
    <source>
        <dbReference type="EMBL" id="EFG48782.1"/>
    </source>
</evidence>
<sequence length="82" mass="9350">MRKNERNFEMKHKKTFIAGLIGTFLVLLCWATPILVILLGTLGLGAITGYLDFVLIPILAVFLGLTFYAYSKYEKSYKNKKM</sequence>
<evidence type="ECO:0008006" key="4">
    <source>
        <dbReference type="Google" id="ProtNLM"/>
    </source>
</evidence>
<keyword evidence="1" id="KW-1133">Transmembrane helix</keyword>
<evidence type="ECO:0000313" key="3">
    <source>
        <dbReference type="Proteomes" id="UP000003764"/>
    </source>
</evidence>
<feature type="transmembrane region" description="Helical" evidence="1">
    <location>
        <begin position="20"/>
        <end position="47"/>
    </location>
</feature>
<name>A0ABN0A6D0_AERVM</name>
<keyword evidence="3" id="KW-1185">Reference proteome</keyword>